<evidence type="ECO:0000313" key="2">
    <source>
        <dbReference type="EMBL" id="KAF2273176.1"/>
    </source>
</evidence>
<dbReference type="Proteomes" id="UP000800097">
    <property type="component" value="Unassembled WGS sequence"/>
</dbReference>
<proteinExistence type="predicted"/>
<evidence type="ECO:0000313" key="3">
    <source>
        <dbReference type="Proteomes" id="UP000800097"/>
    </source>
</evidence>
<dbReference type="AlphaFoldDB" id="A0A6A6JC14"/>
<reference evidence="2" key="1">
    <citation type="journal article" date="2020" name="Stud. Mycol.">
        <title>101 Dothideomycetes genomes: a test case for predicting lifestyles and emergence of pathogens.</title>
        <authorList>
            <person name="Haridas S."/>
            <person name="Albert R."/>
            <person name="Binder M."/>
            <person name="Bloem J."/>
            <person name="Labutti K."/>
            <person name="Salamov A."/>
            <person name="Andreopoulos B."/>
            <person name="Baker S."/>
            <person name="Barry K."/>
            <person name="Bills G."/>
            <person name="Bluhm B."/>
            <person name="Cannon C."/>
            <person name="Castanera R."/>
            <person name="Culley D."/>
            <person name="Daum C."/>
            <person name="Ezra D."/>
            <person name="Gonzalez J."/>
            <person name="Henrissat B."/>
            <person name="Kuo A."/>
            <person name="Liang C."/>
            <person name="Lipzen A."/>
            <person name="Lutzoni F."/>
            <person name="Magnuson J."/>
            <person name="Mondo S."/>
            <person name="Nolan M."/>
            <person name="Ohm R."/>
            <person name="Pangilinan J."/>
            <person name="Park H.-J."/>
            <person name="Ramirez L."/>
            <person name="Alfaro M."/>
            <person name="Sun H."/>
            <person name="Tritt A."/>
            <person name="Yoshinaga Y."/>
            <person name="Zwiers L.-H."/>
            <person name="Turgeon B."/>
            <person name="Goodwin S."/>
            <person name="Spatafora J."/>
            <person name="Crous P."/>
            <person name="Grigoriev I."/>
        </authorList>
    </citation>
    <scope>NUCLEOTIDE SEQUENCE</scope>
    <source>
        <strain evidence="2">CBS 379.55</strain>
    </source>
</reference>
<feature type="compositionally biased region" description="Basic residues" evidence="1">
    <location>
        <begin position="89"/>
        <end position="107"/>
    </location>
</feature>
<dbReference type="RefSeq" id="XP_033650715.1">
    <property type="nucleotide sequence ID" value="XM_033793367.1"/>
</dbReference>
<protein>
    <submittedName>
        <fullName evidence="2">Uncharacterized protein</fullName>
    </submittedName>
</protein>
<feature type="compositionally biased region" description="Polar residues" evidence="1">
    <location>
        <begin position="58"/>
        <end position="68"/>
    </location>
</feature>
<dbReference type="EMBL" id="ML986512">
    <property type="protein sequence ID" value="KAF2273176.1"/>
    <property type="molecule type" value="Genomic_DNA"/>
</dbReference>
<gene>
    <name evidence="2" type="ORF">EI97DRAFT_162735</name>
</gene>
<dbReference type="GeneID" id="54546542"/>
<feature type="region of interest" description="Disordered" evidence="1">
    <location>
        <begin position="56"/>
        <end position="109"/>
    </location>
</feature>
<name>A0A6A6JC14_WESOR</name>
<sequence>MIWAAKSKQDLRQASRGAAFTLPIDADSRHAPPPTTRPHNAQLHARAYRTYAVRNPSLIPNSRQSLHAQNKAGESEASTRPQHLPPSTLHHHKHAHKKQHKHIHQQRHPSPVARTYFPQSNVIHSSTTNGVTHAHAQLHLVPIGLKGPNDSHKWRNRSGPRRFAGWRGMVCMSARVCGHLGSETAVPGGPFVAY</sequence>
<accession>A0A6A6JC14</accession>
<keyword evidence="3" id="KW-1185">Reference proteome</keyword>
<evidence type="ECO:0000256" key="1">
    <source>
        <dbReference type="SAM" id="MobiDB-lite"/>
    </source>
</evidence>
<organism evidence="2 3">
    <name type="scientific">Westerdykella ornata</name>
    <dbReference type="NCBI Taxonomy" id="318751"/>
    <lineage>
        <taxon>Eukaryota</taxon>
        <taxon>Fungi</taxon>
        <taxon>Dikarya</taxon>
        <taxon>Ascomycota</taxon>
        <taxon>Pezizomycotina</taxon>
        <taxon>Dothideomycetes</taxon>
        <taxon>Pleosporomycetidae</taxon>
        <taxon>Pleosporales</taxon>
        <taxon>Sporormiaceae</taxon>
        <taxon>Westerdykella</taxon>
    </lineage>
</organism>